<dbReference type="RefSeq" id="WP_116973973.1">
    <property type="nucleotide sequence ID" value="NZ_QPMM01000001.1"/>
</dbReference>
<protein>
    <submittedName>
        <fullName evidence="12">SusC/RagA family TonB-linked outer membrane protein</fullName>
    </submittedName>
</protein>
<keyword evidence="5 9" id="KW-0798">TonB box</keyword>
<accession>A0A3E1YHB7</accession>
<dbReference type="InterPro" id="IPR008969">
    <property type="entry name" value="CarboxyPept-like_regulatory"/>
</dbReference>
<dbReference type="EMBL" id="QPMM01000001">
    <property type="protein sequence ID" value="RFS26781.1"/>
    <property type="molecule type" value="Genomic_DNA"/>
</dbReference>
<dbReference type="GO" id="GO:0009279">
    <property type="term" value="C:cell outer membrane"/>
    <property type="evidence" value="ECO:0007669"/>
    <property type="project" value="UniProtKB-SubCell"/>
</dbReference>
<keyword evidence="13" id="KW-1185">Reference proteome</keyword>
<keyword evidence="3 8" id="KW-1134">Transmembrane beta strand</keyword>
<evidence type="ECO:0000256" key="1">
    <source>
        <dbReference type="ARBA" id="ARBA00004571"/>
    </source>
</evidence>
<comment type="caution">
    <text evidence="12">The sequence shown here is derived from an EMBL/GenBank/DDBJ whole genome shotgun (WGS) entry which is preliminary data.</text>
</comment>
<evidence type="ECO:0000256" key="8">
    <source>
        <dbReference type="PROSITE-ProRule" id="PRU01360"/>
    </source>
</evidence>
<keyword evidence="4 8" id="KW-0812">Transmembrane</keyword>
<dbReference type="PROSITE" id="PS52016">
    <property type="entry name" value="TONB_DEPENDENT_REC_3"/>
    <property type="match status" value="1"/>
</dbReference>
<proteinExistence type="inferred from homology"/>
<evidence type="ECO:0000259" key="10">
    <source>
        <dbReference type="Pfam" id="PF00593"/>
    </source>
</evidence>
<dbReference type="Pfam" id="PF07715">
    <property type="entry name" value="Plug"/>
    <property type="match status" value="1"/>
</dbReference>
<dbReference type="InterPro" id="IPR023997">
    <property type="entry name" value="TonB-dep_OMP_SusC/RagA_CS"/>
</dbReference>
<dbReference type="Gene3D" id="2.40.170.20">
    <property type="entry name" value="TonB-dependent receptor, beta-barrel domain"/>
    <property type="match status" value="1"/>
</dbReference>
<evidence type="ECO:0000256" key="9">
    <source>
        <dbReference type="RuleBase" id="RU003357"/>
    </source>
</evidence>
<evidence type="ECO:0000313" key="13">
    <source>
        <dbReference type="Proteomes" id="UP000260644"/>
    </source>
</evidence>
<name>A0A3E1YHB7_9BACT</name>
<evidence type="ECO:0000256" key="2">
    <source>
        <dbReference type="ARBA" id="ARBA00022448"/>
    </source>
</evidence>
<gene>
    <name evidence="12" type="ORF">DVR12_03065</name>
</gene>
<sequence length="1070" mass="120357">MNILRTITRFNSGYLILLSLLIQQVGSAQDIPIKINGKLVDHITGQNIQGASVYYTIAPYKTRTSKEGFFNINKATSGDTIVFSFLGYNTLKIPVNNLTNTDNTIRLLPSQTGLKEVVINSTGYQLIPTERATGAFENINQSVLDRRISGDWLSKLDGSSTILFDHRNKGQELLFRGRSTLFGNNSPLIVVDNFIVEGDMNQINPNDIASITLLKDAAASSIYGARAANGVLVITTKKGKYNQSQRIDITSNVTFTEKPDLYRDNSISASDFIDVEKTLFQKGYYSGQLNNSYTRPPISPVVELLQQEADGFITHDQATKSIDALRGNDIRKDFQRYFYRTAASKQYAMSMRGGTNNVNYYFSAGFDDQQSNLVRNNIRRLTLLSENTFRITKKLELTLGLQYAYSKTVNNNNLNMVTPGADKTKYYPYAEVADANGNPLPIVKDYRFAFIDTVGHGKLQDWRYYPLKDLQQSDNYTDLNGLRMKAAASYSISEGLSAQVNYQYERQTSSLWNMSNSDTYYSRNLTNLFTQITGSSIVYGIPLGGIIDQSTETLTTHSGRVQLNYNRSWNKSQISAIAGMEIRQSQTVSNNSRSYGYDPNLLTASNVDYVSYLPTYMNLKGDQQVYNPQDFNRFMYRFTSYYANASYTYDGKYVISASARKDASNLFGVRSNQKGTPLWSTGLRWNISQEKFYTSTVLPTLAVRLTYGYAGNTSNKLSALTIISYNPAGTNYLINEPYATITTPPNPNLRWEKTATTNIGIDFKTKNSLLSGSIDYYIKNSIDLIGNAPLDPTTGVTSIDINSASIKGNGIDISLTAKVIDINQWRLETNLLFSYNNNKITKYQYRYSKAISYMGSGINPIEGKPTDALLSYRWEGLDNQGDPRGWLSGKISKDYSAIRSKSTLDDLVYSGRSLPPVYGAFRPMLSYRNWSLSSSITYKLGHYFRRNSINYTALFQNWNGHSDFSKRWQQPGDEESTYIPAMSYPANSYRDEFYLQSAVLVDKADIIRLKDISLQYSLGLTQSKFLKQLVLNLYLDNICTIYKATKDLQDPEYGSAIPPRSISVGLKASF</sequence>
<evidence type="ECO:0000256" key="7">
    <source>
        <dbReference type="ARBA" id="ARBA00023237"/>
    </source>
</evidence>
<dbReference type="NCBIfam" id="TIGR04056">
    <property type="entry name" value="OMP_RagA_SusC"/>
    <property type="match status" value="1"/>
</dbReference>
<organism evidence="12 13">
    <name type="scientific">Chitinophaga silvatica</name>
    <dbReference type="NCBI Taxonomy" id="2282649"/>
    <lineage>
        <taxon>Bacteria</taxon>
        <taxon>Pseudomonadati</taxon>
        <taxon>Bacteroidota</taxon>
        <taxon>Chitinophagia</taxon>
        <taxon>Chitinophagales</taxon>
        <taxon>Chitinophagaceae</taxon>
        <taxon>Chitinophaga</taxon>
    </lineage>
</organism>
<feature type="domain" description="TonB-dependent receptor plug" evidence="11">
    <location>
        <begin position="152"/>
        <end position="231"/>
    </location>
</feature>
<evidence type="ECO:0000259" key="11">
    <source>
        <dbReference type="Pfam" id="PF07715"/>
    </source>
</evidence>
<dbReference type="OrthoDB" id="9768177at2"/>
<keyword evidence="7 8" id="KW-0998">Cell outer membrane</keyword>
<dbReference type="InterPro" id="IPR037066">
    <property type="entry name" value="Plug_dom_sf"/>
</dbReference>
<evidence type="ECO:0000256" key="3">
    <source>
        <dbReference type="ARBA" id="ARBA00022452"/>
    </source>
</evidence>
<dbReference type="InterPro" id="IPR000531">
    <property type="entry name" value="Beta-barrel_TonB"/>
</dbReference>
<dbReference type="Pfam" id="PF13715">
    <property type="entry name" value="CarbopepD_reg_2"/>
    <property type="match status" value="1"/>
</dbReference>
<comment type="subcellular location">
    <subcellularLocation>
        <location evidence="1 8">Cell outer membrane</location>
        <topology evidence="1 8">Multi-pass membrane protein</topology>
    </subcellularLocation>
</comment>
<evidence type="ECO:0000313" key="12">
    <source>
        <dbReference type="EMBL" id="RFS26781.1"/>
    </source>
</evidence>
<evidence type="ECO:0000256" key="5">
    <source>
        <dbReference type="ARBA" id="ARBA00023077"/>
    </source>
</evidence>
<dbReference type="SUPFAM" id="SSF49464">
    <property type="entry name" value="Carboxypeptidase regulatory domain-like"/>
    <property type="match status" value="1"/>
</dbReference>
<feature type="domain" description="TonB-dependent receptor-like beta-barrel" evidence="10">
    <location>
        <begin position="462"/>
        <end position="933"/>
    </location>
</feature>
<keyword evidence="2 8" id="KW-0813">Transport</keyword>
<dbReference type="Gene3D" id="2.170.130.10">
    <property type="entry name" value="TonB-dependent receptor, plug domain"/>
    <property type="match status" value="1"/>
</dbReference>
<dbReference type="InterPro" id="IPR039426">
    <property type="entry name" value="TonB-dep_rcpt-like"/>
</dbReference>
<dbReference type="InterPro" id="IPR012910">
    <property type="entry name" value="Plug_dom"/>
</dbReference>
<dbReference type="Proteomes" id="UP000260644">
    <property type="component" value="Unassembled WGS sequence"/>
</dbReference>
<dbReference type="SUPFAM" id="SSF56935">
    <property type="entry name" value="Porins"/>
    <property type="match status" value="1"/>
</dbReference>
<dbReference type="InterPro" id="IPR023996">
    <property type="entry name" value="TonB-dep_OMP_SusC/RagA"/>
</dbReference>
<dbReference type="InterPro" id="IPR036942">
    <property type="entry name" value="Beta-barrel_TonB_sf"/>
</dbReference>
<evidence type="ECO:0000256" key="6">
    <source>
        <dbReference type="ARBA" id="ARBA00023136"/>
    </source>
</evidence>
<reference evidence="12 13" key="1">
    <citation type="submission" date="2018-07" db="EMBL/GenBank/DDBJ databases">
        <title>Chitinophaga K2CV101002-2 sp. nov., isolated from a monsoon evergreen broad-leaved forest soil.</title>
        <authorList>
            <person name="Lv Y."/>
        </authorList>
    </citation>
    <scope>NUCLEOTIDE SEQUENCE [LARGE SCALE GENOMIC DNA]</scope>
    <source>
        <strain evidence="12 13">GDMCC 1.1288</strain>
    </source>
</reference>
<dbReference type="AlphaFoldDB" id="A0A3E1YHB7"/>
<dbReference type="Pfam" id="PF00593">
    <property type="entry name" value="TonB_dep_Rec_b-barrel"/>
    <property type="match status" value="1"/>
</dbReference>
<evidence type="ECO:0000256" key="4">
    <source>
        <dbReference type="ARBA" id="ARBA00022692"/>
    </source>
</evidence>
<comment type="similarity">
    <text evidence="8 9">Belongs to the TonB-dependent receptor family.</text>
</comment>
<dbReference type="NCBIfam" id="TIGR04057">
    <property type="entry name" value="SusC_RagA_signa"/>
    <property type="match status" value="1"/>
</dbReference>
<keyword evidence="6 8" id="KW-0472">Membrane</keyword>